<keyword evidence="3" id="KW-0804">Transcription</keyword>
<dbReference type="SUPFAM" id="SSF46689">
    <property type="entry name" value="Homeodomain-like"/>
    <property type="match status" value="1"/>
</dbReference>
<keyword evidence="1" id="KW-0805">Transcription regulation</keyword>
<dbReference type="SUPFAM" id="SSF48498">
    <property type="entry name" value="Tetracyclin repressor-like, C-terminal domain"/>
    <property type="match status" value="1"/>
</dbReference>
<organism evidence="6 7">
    <name type="scientific">Microbacterium thalassium</name>
    <dbReference type="NCBI Taxonomy" id="362649"/>
    <lineage>
        <taxon>Bacteria</taxon>
        <taxon>Bacillati</taxon>
        <taxon>Actinomycetota</taxon>
        <taxon>Actinomycetes</taxon>
        <taxon>Micrococcales</taxon>
        <taxon>Microbacteriaceae</taxon>
        <taxon>Microbacterium</taxon>
    </lineage>
</organism>
<dbReference type="Gene3D" id="1.10.10.60">
    <property type="entry name" value="Homeodomain-like"/>
    <property type="match status" value="1"/>
</dbReference>
<dbReference type="InterPro" id="IPR025996">
    <property type="entry name" value="MT1864/Rv1816-like_C"/>
</dbReference>
<evidence type="ECO:0000313" key="7">
    <source>
        <dbReference type="Proteomes" id="UP000537775"/>
    </source>
</evidence>
<evidence type="ECO:0000256" key="3">
    <source>
        <dbReference type="ARBA" id="ARBA00023163"/>
    </source>
</evidence>
<dbReference type="InterPro" id="IPR001647">
    <property type="entry name" value="HTH_TetR"/>
</dbReference>
<evidence type="ECO:0000256" key="1">
    <source>
        <dbReference type="ARBA" id="ARBA00023015"/>
    </source>
</evidence>
<accession>A0A7X0FSI6</accession>
<keyword evidence="7" id="KW-1185">Reference proteome</keyword>
<dbReference type="Proteomes" id="UP000537775">
    <property type="component" value="Unassembled WGS sequence"/>
</dbReference>
<dbReference type="PROSITE" id="PS50977">
    <property type="entry name" value="HTH_TETR_2"/>
    <property type="match status" value="1"/>
</dbReference>
<evidence type="ECO:0000256" key="4">
    <source>
        <dbReference type="PROSITE-ProRule" id="PRU00335"/>
    </source>
</evidence>
<dbReference type="GO" id="GO:0003677">
    <property type="term" value="F:DNA binding"/>
    <property type="evidence" value="ECO:0007669"/>
    <property type="project" value="UniProtKB-UniRule"/>
</dbReference>
<dbReference type="Pfam" id="PF00440">
    <property type="entry name" value="TetR_N"/>
    <property type="match status" value="1"/>
</dbReference>
<dbReference type="InterPro" id="IPR009057">
    <property type="entry name" value="Homeodomain-like_sf"/>
</dbReference>
<evidence type="ECO:0000259" key="5">
    <source>
        <dbReference type="PROSITE" id="PS50977"/>
    </source>
</evidence>
<feature type="DNA-binding region" description="H-T-H motif" evidence="4">
    <location>
        <begin position="28"/>
        <end position="47"/>
    </location>
</feature>
<keyword evidence="2 4" id="KW-0238">DNA-binding</keyword>
<feature type="domain" description="HTH tetR-type" evidence="5">
    <location>
        <begin position="5"/>
        <end position="65"/>
    </location>
</feature>
<dbReference type="RefSeq" id="WP_184752027.1">
    <property type="nucleotide sequence ID" value="NZ_BAAAJR010000001.1"/>
</dbReference>
<sequence length="191" mass="19526">MPRAGLSPAVVAGTAADLADEHGWDALTLAAVAVRLGVKVPSLYKHVASLEALRHAVAVEGAEGLADALTTATVGVSGADALARLCAAYRAYALEHPGRYAAAQRPGRDNPGADRTLTVVYAVLSGYGIAGEDAVDAARAVRAALHGFTALETTGGFGLPRDVDRSFDALAAGLALMLEHWSRRPGDDTAG</sequence>
<reference evidence="6 7" key="1">
    <citation type="submission" date="2020-08" db="EMBL/GenBank/DDBJ databases">
        <title>Sequencing the genomes of 1000 actinobacteria strains.</title>
        <authorList>
            <person name="Klenk H.-P."/>
        </authorList>
    </citation>
    <scope>NUCLEOTIDE SEQUENCE [LARGE SCALE GENOMIC DNA]</scope>
    <source>
        <strain evidence="6 7">DSM 12511</strain>
    </source>
</reference>
<evidence type="ECO:0000256" key="2">
    <source>
        <dbReference type="ARBA" id="ARBA00023125"/>
    </source>
</evidence>
<dbReference type="Pfam" id="PF13305">
    <property type="entry name" value="TetR_C_33"/>
    <property type="match status" value="1"/>
</dbReference>
<evidence type="ECO:0000313" key="6">
    <source>
        <dbReference type="EMBL" id="MBB6392886.1"/>
    </source>
</evidence>
<dbReference type="InterPro" id="IPR036271">
    <property type="entry name" value="Tet_transcr_reg_TetR-rel_C_sf"/>
</dbReference>
<dbReference type="EMBL" id="JACHML010000001">
    <property type="protein sequence ID" value="MBB6392886.1"/>
    <property type="molecule type" value="Genomic_DNA"/>
</dbReference>
<gene>
    <name evidence="6" type="ORF">HD594_003199</name>
</gene>
<dbReference type="Gene3D" id="1.10.357.10">
    <property type="entry name" value="Tetracycline Repressor, domain 2"/>
    <property type="match status" value="1"/>
</dbReference>
<proteinExistence type="predicted"/>
<protein>
    <submittedName>
        <fullName evidence="6">AcrR family transcriptional regulator</fullName>
    </submittedName>
</protein>
<name>A0A7X0FSI6_9MICO</name>
<comment type="caution">
    <text evidence="6">The sequence shown here is derived from an EMBL/GenBank/DDBJ whole genome shotgun (WGS) entry which is preliminary data.</text>
</comment>
<dbReference type="AlphaFoldDB" id="A0A7X0FSI6"/>